<name>Q9PC96_XYLFA</name>
<gene>
    <name evidence="2" type="ordered locus">XF_1885</name>
</gene>
<keyword evidence="1" id="KW-0812">Transmembrane</keyword>
<evidence type="ECO:0000313" key="3">
    <source>
        <dbReference type="Proteomes" id="UP000000812"/>
    </source>
</evidence>
<feature type="transmembrane region" description="Helical" evidence="1">
    <location>
        <begin position="31"/>
        <end position="52"/>
    </location>
</feature>
<dbReference type="Proteomes" id="UP000000812">
    <property type="component" value="Chromosome"/>
</dbReference>
<keyword evidence="1" id="KW-1133">Transmembrane helix</keyword>
<evidence type="ECO:0000313" key="2">
    <source>
        <dbReference type="EMBL" id="AAF84691.1"/>
    </source>
</evidence>
<dbReference type="AlphaFoldDB" id="Q9PC96"/>
<dbReference type="EMBL" id="AE003849">
    <property type="protein sequence ID" value="AAF84691.1"/>
    <property type="molecule type" value="Genomic_DNA"/>
</dbReference>
<sequence length="88" mass="9563">MPAPISNVAAVAVSRSSIDFHMARSIGDCAFSAWIFAIHVAPSVSAILHIWAMRSFGIGFISLRHSLSTPLETFICSASPRRLFLNEC</sequence>
<proteinExistence type="predicted"/>
<protein>
    <submittedName>
        <fullName evidence="2">Uncharacterized protein</fullName>
    </submittedName>
</protein>
<reference evidence="2 3" key="1">
    <citation type="journal article" date="2000" name="Nature">
        <title>The genome sequence of the plant pathogen Xylella fastidiosa.</title>
        <authorList>
            <person name="Simpson A.J."/>
            <person name="Reinach F.C."/>
            <person name="Arruda P."/>
            <person name="Abreu F.A."/>
            <person name="Acencio M."/>
            <person name="Alvarenga R."/>
            <person name="Alves L.M."/>
            <person name="Araya J.E."/>
            <person name="Baia G.S."/>
            <person name="Baptista C.S."/>
            <person name="Barros M.H."/>
            <person name="Bonaccorsi E.D."/>
            <person name="Bordin S."/>
            <person name="Bove J.M."/>
            <person name="Briones M.R."/>
            <person name="Bueno M.R."/>
            <person name="Camargo A.A."/>
            <person name="Camargo L.E."/>
            <person name="Carraro D.M."/>
            <person name="Carrer H."/>
            <person name="Colauto N.B."/>
            <person name="Colombo C."/>
            <person name="Costa F.F."/>
            <person name="Costa M.C."/>
            <person name="Costa-Neto C.M."/>
            <person name="Coutinho L.L."/>
            <person name="Cristofani M."/>
            <person name="Dias-Neto E."/>
            <person name="Docena C."/>
            <person name="El-Dorry H."/>
            <person name="Facincani A.P."/>
            <person name="Ferreira A.J."/>
            <person name="Ferreira V.C."/>
            <person name="Ferro J.A."/>
            <person name="Fraga J.S."/>
            <person name="Franca S.C."/>
            <person name="Franco M.C."/>
            <person name="Frohme M."/>
            <person name="Furlan L.R."/>
            <person name="Garnier M."/>
            <person name="Goldman G.H."/>
            <person name="Goldman M.H."/>
            <person name="Gomes S.L."/>
            <person name="Gruber A."/>
            <person name="Ho P.L."/>
            <person name="Hoheisel J.D."/>
            <person name="Junqueira M.L."/>
            <person name="Kemper E.L."/>
            <person name="Kitajima J.P."/>
            <person name="Krieger J.E."/>
            <person name="Kuramae E.E."/>
            <person name="Laigret F."/>
            <person name="Lambais M.R."/>
            <person name="Leite L.C."/>
            <person name="Lemos E.G."/>
            <person name="Lemos M.V."/>
            <person name="Lopes S.A."/>
            <person name="Lopes C.R."/>
            <person name="Machado J.A."/>
            <person name="Machado M.A."/>
            <person name="Madeira A.M."/>
            <person name="Madeira H.M."/>
            <person name="Marino C.L."/>
            <person name="Marques M.V."/>
            <person name="Martins E.A."/>
            <person name="Martins E.M."/>
            <person name="Matsukuma A.Y."/>
            <person name="Menck C.F."/>
            <person name="Miracca E.C."/>
            <person name="Miyaki C.Y."/>
            <person name="Monteriro-Vitorello C.B."/>
            <person name="Moon D.H."/>
            <person name="Nagai M.A."/>
            <person name="Nascimento A.L."/>
            <person name="Netto L.E."/>
            <person name="Nhani A.Jr."/>
            <person name="Nobrega F.G."/>
            <person name="Nunes L.R."/>
            <person name="Oliveira M.A."/>
            <person name="de Oliveira M.C."/>
            <person name="de Oliveira R.C."/>
            <person name="Palmieri D.A."/>
            <person name="Paris A."/>
            <person name="Peixoto B.R."/>
            <person name="Pereira G.A."/>
            <person name="Pereira H.A.Jr."/>
            <person name="Pesquero J.B."/>
            <person name="Quaggio R.B."/>
            <person name="Roberto P.G."/>
            <person name="Rodrigues V."/>
            <person name="de M Rosa A.J."/>
            <person name="de Rosa V.E.Jr."/>
            <person name="de Sa R.G."/>
            <person name="Santelli R.V."/>
            <person name="Sawasaki H.E."/>
            <person name="da Silva A.C."/>
            <person name="da Silva A.M."/>
            <person name="da Silva F.R."/>
            <person name="da Silva W.A.Jr."/>
            <person name="da Silveira J.F."/>
            <person name="Silvestri M.L."/>
            <person name="Siqueira W.J."/>
            <person name="de Souza A.A."/>
            <person name="de Souza A.P."/>
            <person name="Terenzi M.F."/>
            <person name="Truffi D."/>
            <person name="Tsai S.M."/>
            <person name="Tsuhako M.H."/>
            <person name="Vallada H."/>
            <person name="Van Sluys M.A."/>
            <person name="Verjovski-Almeida S."/>
            <person name="Vettore A.L."/>
            <person name="Zago M.A."/>
            <person name="Zatz M."/>
            <person name="Meidanis J."/>
            <person name="Setubal J.C."/>
        </authorList>
    </citation>
    <scope>NUCLEOTIDE SEQUENCE [LARGE SCALE GENOMIC DNA]</scope>
    <source>
        <strain evidence="2 3">9a5c</strain>
    </source>
</reference>
<organism evidence="2 3">
    <name type="scientific">Xylella fastidiosa (strain 9a5c)</name>
    <dbReference type="NCBI Taxonomy" id="160492"/>
    <lineage>
        <taxon>Bacteria</taxon>
        <taxon>Pseudomonadati</taxon>
        <taxon>Pseudomonadota</taxon>
        <taxon>Gammaproteobacteria</taxon>
        <taxon>Lysobacterales</taxon>
        <taxon>Lysobacteraceae</taxon>
        <taxon>Xylella</taxon>
    </lineage>
</organism>
<dbReference type="HOGENOM" id="CLU_2468327_0_0_6"/>
<dbReference type="PIR" id="E82627">
    <property type="entry name" value="E82627"/>
</dbReference>
<evidence type="ECO:0000256" key="1">
    <source>
        <dbReference type="SAM" id="Phobius"/>
    </source>
</evidence>
<dbReference type="KEGG" id="xfa:XF_1885"/>
<keyword evidence="1" id="KW-0472">Membrane</keyword>
<accession>Q9PC96</accession>
<dbReference type="STRING" id="160492.XF_1885"/>